<feature type="compositionally biased region" description="Polar residues" evidence="1">
    <location>
        <begin position="107"/>
        <end position="116"/>
    </location>
</feature>
<protein>
    <submittedName>
        <fullName evidence="2">Uncharacterized protein</fullName>
    </submittedName>
</protein>
<gene>
    <name evidence="2" type="ORF">BO99DRAFT_475171</name>
</gene>
<reference evidence="2 3" key="1">
    <citation type="submission" date="2018-02" db="EMBL/GenBank/DDBJ databases">
        <title>The genomes of Aspergillus section Nigri reveals drivers in fungal speciation.</title>
        <authorList>
            <consortium name="DOE Joint Genome Institute"/>
            <person name="Vesth T.C."/>
            <person name="Nybo J."/>
            <person name="Theobald S."/>
            <person name="Brandl J."/>
            <person name="Frisvad J.C."/>
            <person name="Nielsen K.F."/>
            <person name="Lyhne E.K."/>
            <person name="Kogle M.E."/>
            <person name="Kuo A."/>
            <person name="Riley R."/>
            <person name="Clum A."/>
            <person name="Nolan M."/>
            <person name="Lipzen A."/>
            <person name="Salamov A."/>
            <person name="Henrissat B."/>
            <person name="Wiebenga A."/>
            <person name="De vries R.P."/>
            <person name="Grigoriev I.V."/>
            <person name="Mortensen U.H."/>
            <person name="Andersen M.R."/>
            <person name="Baker S.E."/>
        </authorList>
    </citation>
    <scope>NUCLEOTIDE SEQUENCE [LARGE SCALE GENOMIC DNA]</scope>
    <source>
        <strain evidence="2 3">CBS 115571</strain>
    </source>
</reference>
<name>A0A2V5HLW9_ASPV1</name>
<sequence>MEKRKNPDGVWSGKKGCGGENVRMRREVWMDGGRKEAKKRKKEEKRQQRQQRHRVMRTSNQATKQAGKQIARLTVKTEYAECGGEPDSLLAQGRGSGPATRAWVAQGTMSGNPQLG</sequence>
<dbReference type="EMBL" id="KZ825159">
    <property type="protein sequence ID" value="PYI17190.1"/>
    <property type="molecule type" value="Genomic_DNA"/>
</dbReference>
<feature type="compositionally biased region" description="Basic and acidic residues" evidence="1">
    <location>
        <begin position="22"/>
        <end position="35"/>
    </location>
</feature>
<evidence type="ECO:0000313" key="3">
    <source>
        <dbReference type="Proteomes" id="UP000249829"/>
    </source>
</evidence>
<evidence type="ECO:0000313" key="2">
    <source>
        <dbReference type="EMBL" id="PYI17190.1"/>
    </source>
</evidence>
<evidence type="ECO:0000256" key="1">
    <source>
        <dbReference type="SAM" id="MobiDB-lite"/>
    </source>
</evidence>
<dbReference type="AlphaFoldDB" id="A0A2V5HLW9"/>
<feature type="region of interest" description="Disordered" evidence="1">
    <location>
        <begin position="1"/>
        <end position="69"/>
    </location>
</feature>
<keyword evidence="3" id="KW-1185">Reference proteome</keyword>
<feature type="compositionally biased region" description="Polar residues" evidence="1">
    <location>
        <begin position="57"/>
        <end position="66"/>
    </location>
</feature>
<dbReference type="Proteomes" id="UP000249829">
    <property type="component" value="Unassembled WGS sequence"/>
</dbReference>
<proteinExistence type="predicted"/>
<feature type="region of interest" description="Disordered" evidence="1">
    <location>
        <begin position="83"/>
        <end position="116"/>
    </location>
</feature>
<feature type="compositionally biased region" description="Basic residues" evidence="1">
    <location>
        <begin position="36"/>
        <end position="56"/>
    </location>
</feature>
<organism evidence="2 3">
    <name type="scientific">Aspergillus violaceofuscus (strain CBS 115571)</name>
    <dbReference type="NCBI Taxonomy" id="1450538"/>
    <lineage>
        <taxon>Eukaryota</taxon>
        <taxon>Fungi</taxon>
        <taxon>Dikarya</taxon>
        <taxon>Ascomycota</taxon>
        <taxon>Pezizomycotina</taxon>
        <taxon>Eurotiomycetes</taxon>
        <taxon>Eurotiomycetidae</taxon>
        <taxon>Eurotiales</taxon>
        <taxon>Aspergillaceae</taxon>
        <taxon>Aspergillus</taxon>
    </lineage>
</organism>
<accession>A0A2V5HLW9</accession>